<dbReference type="RefSeq" id="WP_264851031.1">
    <property type="nucleotide sequence ID" value="NZ_BRXR01000001.1"/>
</dbReference>
<protein>
    <submittedName>
        <fullName evidence="1">Uncharacterized protein</fullName>
    </submittedName>
</protein>
<evidence type="ECO:0000313" key="2">
    <source>
        <dbReference type="Proteomes" id="UP001208567"/>
    </source>
</evidence>
<proteinExistence type="predicted"/>
<keyword evidence="2" id="KW-1185">Reference proteome</keyword>
<gene>
    <name evidence="1" type="ORF">bsdE14_31120</name>
</gene>
<dbReference type="Proteomes" id="UP001208567">
    <property type="component" value="Unassembled WGS sequence"/>
</dbReference>
<dbReference type="EMBL" id="BRXR01000001">
    <property type="protein sequence ID" value="GLC31702.1"/>
    <property type="molecule type" value="Genomic_DNA"/>
</dbReference>
<name>A0ABQ5N9D0_9CLOT</name>
<comment type="caution">
    <text evidence="1">The sequence shown here is derived from an EMBL/GenBank/DDBJ whole genome shotgun (WGS) entry which is preliminary data.</text>
</comment>
<accession>A0ABQ5N9D0</accession>
<evidence type="ECO:0000313" key="1">
    <source>
        <dbReference type="EMBL" id="GLC31702.1"/>
    </source>
</evidence>
<sequence>MNGINSFEVINGYMSYAKDLISSEISYNIGRFFDLDNNDISGIKNNIDSIIYNRLNNITITTWLMLLLNTKLLVNIQGALLMQLYHTIY</sequence>
<reference evidence="1 2" key="1">
    <citation type="journal article" date="2024" name="Int. J. Syst. Evol. Microbiol.">
        <title>Clostridium omnivorum sp. nov., isolated from anoxic soil under the treatment of reductive soil disinfestation.</title>
        <authorList>
            <person name="Ueki A."/>
            <person name="Tonouchi A."/>
            <person name="Kaku N."/>
            <person name="Honma S."/>
            <person name="Ueki K."/>
        </authorList>
    </citation>
    <scope>NUCLEOTIDE SEQUENCE [LARGE SCALE GENOMIC DNA]</scope>
    <source>
        <strain evidence="1 2">E14</strain>
    </source>
</reference>
<organism evidence="1 2">
    <name type="scientific">Clostridium omnivorum</name>
    <dbReference type="NCBI Taxonomy" id="1604902"/>
    <lineage>
        <taxon>Bacteria</taxon>
        <taxon>Bacillati</taxon>
        <taxon>Bacillota</taxon>
        <taxon>Clostridia</taxon>
        <taxon>Eubacteriales</taxon>
        <taxon>Clostridiaceae</taxon>
        <taxon>Clostridium</taxon>
    </lineage>
</organism>